<feature type="signal peptide" evidence="1">
    <location>
        <begin position="1"/>
        <end position="25"/>
    </location>
</feature>
<proteinExistence type="predicted"/>
<name>A0AAV6HRD6_9ERIC</name>
<dbReference type="EMBL" id="JACTNZ010000013">
    <property type="protein sequence ID" value="KAG5515567.1"/>
    <property type="molecule type" value="Genomic_DNA"/>
</dbReference>
<keyword evidence="3" id="KW-1185">Reference proteome</keyword>
<protein>
    <submittedName>
        <fullName evidence="2">Uncharacterized protein</fullName>
    </submittedName>
</protein>
<dbReference type="AlphaFoldDB" id="A0AAV6HRD6"/>
<feature type="chain" id="PRO_5043484681" evidence="1">
    <location>
        <begin position="26"/>
        <end position="100"/>
    </location>
</feature>
<gene>
    <name evidence="2" type="ORF">RHGRI_036571</name>
</gene>
<evidence type="ECO:0000313" key="2">
    <source>
        <dbReference type="EMBL" id="KAG5515567.1"/>
    </source>
</evidence>
<keyword evidence="1" id="KW-0732">Signal</keyword>
<comment type="caution">
    <text evidence="2">The sequence shown here is derived from an EMBL/GenBank/DDBJ whole genome shotgun (WGS) entry which is preliminary data.</text>
</comment>
<evidence type="ECO:0000313" key="3">
    <source>
        <dbReference type="Proteomes" id="UP000823749"/>
    </source>
</evidence>
<reference evidence="2 3" key="1">
    <citation type="submission" date="2020-08" db="EMBL/GenBank/DDBJ databases">
        <title>Plant Genome Project.</title>
        <authorList>
            <person name="Zhang R.-G."/>
        </authorList>
    </citation>
    <scope>NUCLEOTIDE SEQUENCE [LARGE SCALE GENOMIC DNA]</scope>
    <source>
        <strain evidence="2">WSP0</strain>
        <tissue evidence="2">Leaf</tissue>
    </source>
</reference>
<dbReference type="Proteomes" id="UP000823749">
    <property type="component" value="Chromosome 13"/>
</dbReference>
<dbReference type="PANTHER" id="PTHR36619:SF2">
    <property type="entry name" value="OS04G0208900 PROTEIN"/>
    <property type="match status" value="1"/>
</dbReference>
<dbReference type="PANTHER" id="PTHR36619">
    <property type="entry name" value="OS04G0208900 PROTEIN"/>
    <property type="match status" value="1"/>
</dbReference>
<accession>A0AAV6HRD6</accession>
<evidence type="ECO:0000256" key="1">
    <source>
        <dbReference type="SAM" id="SignalP"/>
    </source>
</evidence>
<organism evidence="2 3">
    <name type="scientific">Rhododendron griersonianum</name>
    <dbReference type="NCBI Taxonomy" id="479676"/>
    <lineage>
        <taxon>Eukaryota</taxon>
        <taxon>Viridiplantae</taxon>
        <taxon>Streptophyta</taxon>
        <taxon>Embryophyta</taxon>
        <taxon>Tracheophyta</taxon>
        <taxon>Spermatophyta</taxon>
        <taxon>Magnoliopsida</taxon>
        <taxon>eudicotyledons</taxon>
        <taxon>Gunneridae</taxon>
        <taxon>Pentapetalae</taxon>
        <taxon>asterids</taxon>
        <taxon>Ericales</taxon>
        <taxon>Ericaceae</taxon>
        <taxon>Ericoideae</taxon>
        <taxon>Rhodoreae</taxon>
        <taxon>Rhododendron</taxon>
    </lineage>
</organism>
<sequence length="100" mass="11169">MSVPLLHFTLIALLLMLSPLDVTMASRHEPSSSAEEYVTMKPLIMDHKKQLFRGREVNGCMPKGFRHSSAPSRYVNYQTMGSLGCSTSSTSRHSNSRNKP</sequence>